<reference evidence="4 5" key="1">
    <citation type="journal article" date="2018" name="Gigascience">
        <title>Genomes of trombidid mites reveal novel predicted allergens and laterally-transferred genes associated with secondary metabolism.</title>
        <authorList>
            <person name="Dong X."/>
            <person name="Chaisiri K."/>
            <person name="Xia D."/>
            <person name="Armstrong S.D."/>
            <person name="Fang Y."/>
            <person name="Donnelly M.J."/>
            <person name="Kadowaki T."/>
            <person name="McGarry J.W."/>
            <person name="Darby A.C."/>
            <person name="Makepeace B.L."/>
        </authorList>
    </citation>
    <scope>NUCLEOTIDE SEQUENCE [LARGE SCALE GENOMIC DNA]</scope>
    <source>
        <strain evidence="4">UoL-UT</strain>
    </source>
</reference>
<dbReference type="PANTHER" id="PTHR10281">
    <property type="entry name" value="MEMBRANE-ASSOCIATED PROGESTERONE RECEPTOR COMPONENT-RELATED"/>
    <property type="match status" value="1"/>
</dbReference>
<name>A0A443SB12_9ACAR</name>
<dbReference type="STRING" id="299467.A0A443SB12"/>
<dbReference type="SUPFAM" id="SSF55856">
    <property type="entry name" value="Cytochrome b5-like heme/steroid binding domain"/>
    <property type="match status" value="1"/>
</dbReference>
<feature type="domain" description="Cytochrome b5 heme-binding" evidence="3">
    <location>
        <begin position="94"/>
        <end position="190"/>
    </location>
</feature>
<dbReference type="Gene3D" id="3.10.120.10">
    <property type="entry name" value="Cytochrome b5-like heme/steroid binding domain"/>
    <property type="match status" value="1"/>
</dbReference>
<dbReference type="SMART" id="SM01117">
    <property type="entry name" value="Cyt-b5"/>
    <property type="match status" value="1"/>
</dbReference>
<comment type="similarity">
    <text evidence="1">Belongs to the cytochrome b5 family. MAPR subfamily.</text>
</comment>
<dbReference type="GO" id="GO:0016020">
    <property type="term" value="C:membrane"/>
    <property type="evidence" value="ECO:0007669"/>
    <property type="project" value="TreeGrafter"/>
</dbReference>
<proteinExistence type="inferred from homology"/>
<dbReference type="InterPro" id="IPR050577">
    <property type="entry name" value="MAPR/NEUFC/NENF-like"/>
</dbReference>
<dbReference type="AlphaFoldDB" id="A0A443SB12"/>
<dbReference type="OrthoDB" id="10257697at2759"/>
<dbReference type="Pfam" id="PF00173">
    <property type="entry name" value="Cyt-b5"/>
    <property type="match status" value="1"/>
</dbReference>
<organism evidence="4 5">
    <name type="scientific">Leptotrombidium deliense</name>
    <dbReference type="NCBI Taxonomy" id="299467"/>
    <lineage>
        <taxon>Eukaryota</taxon>
        <taxon>Metazoa</taxon>
        <taxon>Ecdysozoa</taxon>
        <taxon>Arthropoda</taxon>
        <taxon>Chelicerata</taxon>
        <taxon>Arachnida</taxon>
        <taxon>Acari</taxon>
        <taxon>Acariformes</taxon>
        <taxon>Trombidiformes</taxon>
        <taxon>Prostigmata</taxon>
        <taxon>Anystina</taxon>
        <taxon>Parasitengona</taxon>
        <taxon>Trombiculoidea</taxon>
        <taxon>Trombiculidae</taxon>
        <taxon>Leptotrombidium</taxon>
    </lineage>
</organism>
<protein>
    <submittedName>
        <fullName evidence="4">Neuferricin-like protein</fullName>
    </submittedName>
</protein>
<dbReference type="Proteomes" id="UP000288716">
    <property type="component" value="Unassembled WGS sequence"/>
</dbReference>
<feature type="signal peptide" evidence="2">
    <location>
        <begin position="1"/>
        <end position="16"/>
    </location>
</feature>
<dbReference type="VEuPathDB" id="VectorBase:LDEU007293"/>
<keyword evidence="2" id="KW-0732">Signal</keyword>
<evidence type="ECO:0000256" key="1">
    <source>
        <dbReference type="ARBA" id="ARBA00038357"/>
    </source>
</evidence>
<sequence>MNKFVIFSFLVAVICALVAYLSPDLGKQSIDILLEVQKQLTSTIAFTSSLFGFNENTVAENSRNNDAQVKQKKQTKPLKLKASVKCMPKEELLFTPEELKEYDGGDGSPGLYLAYLGIVYDVSKGKQHYGPGGGYAFFAGKDGSRAFITGEFNEKGLVDDVYDLSVESFGGVREWSDFYEKDYVRVGRVVGTYYNEKGCGKERLQYLEKMYRLYDEQRESEAEETKLFPPCNSEWSGQTNITRVWCSKMSGGIDRGWAGVPRKFFSAPGKGHRCACVRDDGLPNAPSIQYADEENNQISNFATLNDPRLEEYSDCDPKSYECILKE</sequence>
<dbReference type="InterPro" id="IPR036400">
    <property type="entry name" value="Cyt_B5-like_heme/steroid_sf"/>
</dbReference>
<gene>
    <name evidence="4" type="ORF">B4U80_06371</name>
</gene>
<dbReference type="PANTHER" id="PTHR10281:SF4">
    <property type="entry name" value="NEUFERRICIN"/>
    <property type="match status" value="1"/>
</dbReference>
<dbReference type="InterPro" id="IPR001199">
    <property type="entry name" value="Cyt_B5-like_heme/steroid-bd"/>
</dbReference>
<evidence type="ECO:0000313" key="5">
    <source>
        <dbReference type="Proteomes" id="UP000288716"/>
    </source>
</evidence>
<dbReference type="EMBL" id="NCKV01004460">
    <property type="protein sequence ID" value="RWS24746.1"/>
    <property type="molecule type" value="Genomic_DNA"/>
</dbReference>
<comment type="caution">
    <text evidence="4">The sequence shown here is derived from an EMBL/GenBank/DDBJ whole genome shotgun (WGS) entry which is preliminary data.</text>
</comment>
<evidence type="ECO:0000313" key="4">
    <source>
        <dbReference type="EMBL" id="RWS24746.1"/>
    </source>
</evidence>
<evidence type="ECO:0000259" key="3">
    <source>
        <dbReference type="SMART" id="SM01117"/>
    </source>
</evidence>
<keyword evidence="5" id="KW-1185">Reference proteome</keyword>
<feature type="chain" id="PRO_5019056656" evidence="2">
    <location>
        <begin position="17"/>
        <end position="326"/>
    </location>
</feature>
<evidence type="ECO:0000256" key="2">
    <source>
        <dbReference type="SAM" id="SignalP"/>
    </source>
</evidence>
<accession>A0A443SB12</accession>
<dbReference type="GO" id="GO:0012505">
    <property type="term" value="C:endomembrane system"/>
    <property type="evidence" value="ECO:0007669"/>
    <property type="project" value="TreeGrafter"/>
</dbReference>